<reference evidence="2 3" key="1">
    <citation type="submission" date="2018-08" db="EMBL/GenBank/DDBJ databases">
        <title>A genome reference for cultivated species of the human gut microbiota.</title>
        <authorList>
            <person name="Zou Y."/>
            <person name="Xue W."/>
            <person name="Luo G."/>
        </authorList>
    </citation>
    <scope>NUCLEOTIDE SEQUENCE [LARGE SCALE GENOMIC DNA]</scope>
    <source>
        <strain evidence="2 3">AM07-24</strain>
    </source>
</reference>
<dbReference type="OrthoDB" id="9786074at2"/>
<organism evidence="2 3">
    <name type="scientific">Emergencia timonensis</name>
    <dbReference type="NCBI Taxonomy" id="1776384"/>
    <lineage>
        <taxon>Bacteria</taxon>
        <taxon>Bacillati</taxon>
        <taxon>Bacillota</taxon>
        <taxon>Clostridia</taxon>
        <taxon>Peptostreptococcales</taxon>
        <taxon>Anaerovoracaceae</taxon>
        <taxon>Emergencia</taxon>
    </lineage>
</organism>
<keyword evidence="3" id="KW-1185">Reference proteome</keyword>
<dbReference type="InterPro" id="IPR042215">
    <property type="entry name" value="CarD-like_C"/>
</dbReference>
<evidence type="ECO:0000313" key="2">
    <source>
        <dbReference type="EMBL" id="RHJ89553.1"/>
    </source>
</evidence>
<dbReference type="GeneID" id="83005224"/>
<dbReference type="InterPro" id="IPR003711">
    <property type="entry name" value="CarD-like/TRCF_RID"/>
</dbReference>
<dbReference type="Gene3D" id="2.40.10.170">
    <property type="match status" value="1"/>
</dbReference>
<accession>A0A415E6Z0</accession>
<dbReference type="STRING" id="1776384.GCA_900086585_02904"/>
<dbReference type="AlphaFoldDB" id="A0A415E6Z0"/>
<proteinExistence type="predicted"/>
<protein>
    <recommendedName>
        <fullName evidence="1">CarD-like/TRCF RNAP-interacting domain-containing protein</fullName>
    </recommendedName>
</protein>
<dbReference type="Gene3D" id="1.20.58.1290">
    <property type="entry name" value="CarD-like, C-terminal domain"/>
    <property type="match status" value="1"/>
</dbReference>
<evidence type="ECO:0000259" key="1">
    <source>
        <dbReference type="Pfam" id="PF02559"/>
    </source>
</evidence>
<comment type="caution">
    <text evidence="2">The sequence shown here is derived from an EMBL/GenBank/DDBJ whole genome shotgun (WGS) entry which is preliminary data.</text>
</comment>
<gene>
    <name evidence="2" type="ORF">DW099_02980</name>
</gene>
<dbReference type="EMBL" id="QRMS01000001">
    <property type="protein sequence ID" value="RHJ89553.1"/>
    <property type="molecule type" value="Genomic_DNA"/>
</dbReference>
<dbReference type="RefSeq" id="WP_067540006.1">
    <property type="nucleotide sequence ID" value="NZ_AP025567.1"/>
</dbReference>
<dbReference type="Proteomes" id="UP000284841">
    <property type="component" value="Unassembled WGS sequence"/>
</dbReference>
<evidence type="ECO:0000313" key="3">
    <source>
        <dbReference type="Proteomes" id="UP000284841"/>
    </source>
</evidence>
<sequence>MYETGDLIIYGNEGVCKVDAIGMPDIPVLGKKRLYYTLLPQYQEGKIFTPVDTKIFMRHVITKEKAEELIADIPSVKAEIYENNNMRFLSEHYQSFFDSHECKDLLKLVRDVYLKECDAKERGKKLGQVDEKYMRRAEELLHGELAVALGIPKEDVKEYITKSVEEEN</sequence>
<feature type="domain" description="CarD-like/TRCF RNAP-interacting" evidence="1">
    <location>
        <begin position="3"/>
        <end position="54"/>
    </location>
</feature>
<dbReference type="Pfam" id="PF02559">
    <property type="entry name" value="CarD_TRCF_RID"/>
    <property type="match status" value="1"/>
</dbReference>
<name>A0A415E6Z0_9FIRM</name>